<proteinExistence type="inferred from homology"/>
<dbReference type="EMBL" id="JAGJCB010000005">
    <property type="protein sequence ID" value="MBP0903678.1"/>
    <property type="molecule type" value="Genomic_DNA"/>
</dbReference>
<dbReference type="PIRSF" id="PIRSF036466">
    <property type="entry name" value="UCP036466"/>
    <property type="match status" value="1"/>
</dbReference>
<evidence type="ECO:0000256" key="3">
    <source>
        <dbReference type="ARBA" id="ARBA00022989"/>
    </source>
</evidence>
<evidence type="ECO:0000313" key="7">
    <source>
        <dbReference type="Proteomes" id="UP000670776"/>
    </source>
</evidence>
<keyword evidence="2 5" id="KW-0812">Transmembrane</keyword>
<keyword evidence="7" id="KW-1185">Reference proteome</keyword>
<keyword evidence="1" id="KW-1003">Cell membrane</keyword>
<dbReference type="Proteomes" id="UP000670776">
    <property type="component" value="Unassembled WGS sequence"/>
</dbReference>
<gene>
    <name evidence="6" type="ORF">J8H85_07545</name>
</gene>
<evidence type="ECO:0000313" key="6">
    <source>
        <dbReference type="EMBL" id="MBP0903678.1"/>
    </source>
</evidence>
<organism evidence="6 7">
    <name type="scientific">Mariniflexile gromovii</name>
    <dbReference type="NCBI Taxonomy" id="362523"/>
    <lineage>
        <taxon>Bacteria</taxon>
        <taxon>Pseudomonadati</taxon>
        <taxon>Bacteroidota</taxon>
        <taxon>Flavobacteriia</taxon>
        <taxon>Flavobacteriales</taxon>
        <taxon>Flavobacteriaceae</taxon>
        <taxon>Mariniflexile</taxon>
    </lineage>
</organism>
<keyword evidence="4 5" id="KW-0472">Membrane</keyword>
<reference evidence="6 7" key="1">
    <citation type="submission" date="2021-04" db="EMBL/GenBank/DDBJ databases">
        <title>Mariniflexile gromovii gen. nov., sp. nov., a gliding bacterium isolated from the sea urchin Strongylocentrotus intermedius.</title>
        <authorList>
            <person name="Ko S."/>
            <person name="Le V."/>
            <person name="Ahn C.-Y."/>
            <person name="Oh H.-M."/>
        </authorList>
    </citation>
    <scope>NUCLEOTIDE SEQUENCE [LARGE SCALE GENOMIC DNA]</scope>
    <source>
        <strain evidence="6 7">KCTC 12570</strain>
    </source>
</reference>
<comment type="caution">
    <text evidence="6">The sequence shown here is derived from an EMBL/GenBank/DDBJ whole genome shotgun (WGS) entry which is preliminary data.</text>
</comment>
<evidence type="ECO:0000256" key="4">
    <source>
        <dbReference type="ARBA" id="ARBA00023136"/>
    </source>
</evidence>
<protein>
    <submittedName>
        <fullName evidence="6">DUF1328 domain-containing protein</fullName>
    </submittedName>
</protein>
<dbReference type="NCBIfam" id="NF010226">
    <property type="entry name" value="PRK13682.1-1"/>
    <property type="match status" value="1"/>
</dbReference>
<feature type="transmembrane region" description="Helical" evidence="5">
    <location>
        <begin position="33"/>
        <end position="49"/>
    </location>
</feature>
<sequence>MLRWTITFIILAIVAGILGFGGIAAGAASIAKALFFIFIFLFIISLITGRKKL</sequence>
<dbReference type="HAMAP" id="MF_01361">
    <property type="entry name" value="UPF0391"/>
    <property type="match status" value="1"/>
</dbReference>
<evidence type="ECO:0000256" key="5">
    <source>
        <dbReference type="SAM" id="Phobius"/>
    </source>
</evidence>
<evidence type="ECO:0000256" key="2">
    <source>
        <dbReference type="ARBA" id="ARBA00022692"/>
    </source>
</evidence>
<keyword evidence="3 5" id="KW-1133">Transmembrane helix</keyword>
<dbReference type="InterPro" id="IPR009760">
    <property type="entry name" value="DUF1328"/>
</dbReference>
<feature type="transmembrane region" description="Helical" evidence="5">
    <location>
        <begin position="7"/>
        <end position="27"/>
    </location>
</feature>
<name>A0ABS4BSW4_9FLAO</name>
<dbReference type="NCBIfam" id="NF010229">
    <property type="entry name" value="PRK13682.1-4"/>
    <property type="match status" value="1"/>
</dbReference>
<dbReference type="RefSeq" id="WP_209654131.1">
    <property type="nucleotide sequence ID" value="NZ_JAGJCB010000005.1"/>
</dbReference>
<accession>A0ABS4BSW4</accession>
<dbReference type="Pfam" id="PF07043">
    <property type="entry name" value="DUF1328"/>
    <property type="match status" value="1"/>
</dbReference>
<evidence type="ECO:0000256" key="1">
    <source>
        <dbReference type="ARBA" id="ARBA00022475"/>
    </source>
</evidence>